<accession>A0A0D3JHI6</accession>
<dbReference type="PaxDb" id="2903-EOD22971"/>
<dbReference type="KEGG" id="ehx:EMIHUDRAFT_195452"/>
<dbReference type="SUPFAM" id="SSF53474">
    <property type="entry name" value="alpha/beta-Hydrolases"/>
    <property type="match status" value="1"/>
</dbReference>
<dbReference type="Proteomes" id="UP000013827">
    <property type="component" value="Unassembled WGS sequence"/>
</dbReference>
<evidence type="ECO:0000256" key="3">
    <source>
        <dbReference type="SAM" id="SignalP"/>
    </source>
</evidence>
<name>A0A0D3JHI6_EMIH1</name>
<feature type="chain" id="PRO_5044272845" description="Feruloyl esterase" evidence="3">
    <location>
        <begin position="21"/>
        <end position="882"/>
    </location>
</feature>
<keyword evidence="1 3" id="KW-0732">Signal</keyword>
<reference evidence="4" key="2">
    <citation type="submission" date="2024-10" db="UniProtKB">
        <authorList>
            <consortium name="EnsemblProtists"/>
        </authorList>
    </citation>
    <scope>IDENTIFICATION</scope>
</reference>
<dbReference type="PANTHER" id="PTHR43037">
    <property type="entry name" value="UNNAMED PRODUCT-RELATED"/>
    <property type="match status" value="1"/>
</dbReference>
<dbReference type="GO" id="GO:0016787">
    <property type="term" value="F:hydrolase activity"/>
    <property type="evidence" value="ECO:0007669"/>
    <property type="project" value="UniProtKB-KW"/>
</dbReference>
<evidence type="ECO:0000256" key="2">
    <source>
        <dbReference type="ARBA" id="ARBA00022801"/>
    </source>
</evidence>
<evidence type="ECO:0000256" key="1">
    <source>
        <dbReference type="ARBA" id="ARBA00022729"/>
    </source>
</evidence>
<evidence type="ECO:0000313" key="5">
    <source>
        <dbReference type="Proteomes" id="UP000013827"/>
    </source>
</evidence>
<dbReference type="InterPro" id="IPR050955">
    <property type="entry name" value="Plant_Biomass_Hydrol_Est"/>
</dbReference>
<dbReference type="PANTHER" id="PTHR43037:SF5">
    <property type="entry name" value="FERULOYL ESTERASE"/>
    <property type="match status" value="1"/>
</dbReference>
<dbReference type="HOGENOM" id="CLU_326654_0_0_1"/>
<feature type="signal peptide" evidence="3">
    <location>
        <begin position="1"/>
        <end position="20"/>
    </location>
</feature>
<dbReference type="EnsemblProtists" id="EOD22971">
    <property type="protein sequence ID" value="EOD22971"/>
    <property type="gene ID" value="EMIHUDRAFT_195452"/>
</dbReference>
<dbReference type="GeneID" id="17268518"/>
<reference evidence="5" key="1">
    <citation type="journal article" date="2013" name="Nature">
        <title>Pan genome of the phytoplankton Emiliania underpins its global distribution.</title>
        <authorList>
            <person name="Read B.A."/>
            <person name="Kegel J."/>
            <person name="Klute M.J."/>
            <person name="Kuo A."/>
            <person name="Lefebvre S.C."/>
            <person name="Maumus F."/>
            <person name="Mayer C."/>
            <person name="Miller J."/>
            <person name="Monier A."/>
            <person name="Salamov A."/>
            <person name="Young J."/>
            <person name="Aguilar M."/>
            <person name="Claverie J.M."/>
            <person name="Frickenhaus S."/>
            <person name="Gonzalez K."/>
            <person name="Herman E.K."/>
            <person name="Lin Y.C."/>
            <person name="Napier J."/>
            <person name="Ogata H."/>
            <person name="Sarno A.F."/>
            <person name="Shmutz J."/>
            <person name="Schroeder D."/>
            <person name="de Vargas C."/>
            <person name="Verret F."/>
            <person name="von Dassow P."/>
            <person name="Valentin K."/>
            <person name="Van de Peer Y."/>
            <person name="Wheeler G."/>
            <person name="Dacks J.B."/>
            <person name="Delwiche C.F."/>
            <person name="Dyhrman S.T."/>
            <person name="Glockner G."/>
            <person name="John U."/>
            <person name="Richards T."/>
            <person name="Worden A.Z."/>
            <person name="Zhang X."/>
            <person name="Grigoriev I.V."/>
            <person name="Allen A.E."/>
            <person name="Bidle K."/>
            <person name="Borodovsky M."/>
            <person name="Bowler C."/>
            <person name="Brownlee C."/>
            <person name="Cock J.M."/>
            <person name="Elias M."/>
            <person name="Gladyshev V.N."/>
            <person name="Groth M."/>
            <person name="Guda C."/>
            <person name="Hadaegh A."/>
            <person name="Iglesias-Rodriguez M.D."/>
            <person name="Jenkins J."/>
            <person name="Jones B.M."/>
            <person name="Lawson T."/>
            <person name="Leese F."/>
            <person name="Lindquist E."/>
            <person name="Lobanov A."/>
            <person name="Lomsadze A."/>
            <person name="Malik S.B."/>
            <person name="Marsh M.E."/>
            <person name="Mackinder L."/>
            <person name="Mock T."/>
            <person name="Mueller-Roeber B."/>
            <person name="Pagarete A."/>
            <person name="Parker M."/>
            <person name="Probert I."/>
            <person name="Quesneville H."/>
            <person name="Raines C."/>
            <person name="Rensing S.A."/>
            <person name="Riano-Pachon D.M."/>
            <person name="Richier S."/>
            <person name="Rokitta S."/>
            <person name="Shiraiwa Y."/>
            <person name="Soanes D.M."/>
            <person name="van der Giezen M."/>
            <person name="Wahlund T.M."/>
            <person name="Williams B."/>
            <person name="Wilson W."/>
            <person name="Wolfe G."/>
            <person name="Wurch L.L."/>
        </authorList>
    </citation>
    <scope>NUCLEOTIDE SEQUENCE</scope>
</reference>
<dbReference type="OMA" id="CSSYYQD"/>
<evidence type="ECO:0008006" key="6">
    <source>
        <dbReference type="Google" id="ProtNLM"/>
    </source>
</evidence>
<dbReference type="RefSeq" id="XP_005775400.1">
    <property type="nucleotide sequence ID" value="XM_005775343.1"/>
</dbReference>
<dbReference type="AlphaFoldDB" id="A0A0D3JHI6"/>
<keyword evidence="5" id="KW-1185">Reference proteome</keyword>
<dbReference type="InterPro" id="IPR029058">
    <property type="entry name" value="AB_hydrolase_fold"/>
</dbReference>
<organism evidence="4 5">
    <name type="scientific">Emiliania huxleyi (strain CCMP1516)</name>
    <dbReference type="NCBI Taxonomy" id="280463"/>
    <lineage>
        <taxon>Eukaryota</taxon>
        <taxon>Haptista</taxon>
        <taxon>Haptophyta</taxon>
        <taxon>Prymnesiophyceae</taxon>
        <taxon>Isochrysidales</taxon>
        <taxon>Noelaerhabdaceae</taxon>
        <taxon>Emiliania</taxon>
    </lineage>
</organism>
<protein>
    <recommendedName>
        <fullName evidence="6">Feruloyl esterase</fullName>
    </recommendedName>
</protein>
<evidence type="ECO:0000313" key="4">
    <source>
        <dbReference type="EnsemblProtists" id="EOD22971"/>
    </source>
</evidence>
<dbReference type="Gene3D" id="3.40.50.1820">
    <property type="entry name" value="alpha/beta hydrolase"/>
    <property type="match status" value="1"/>
</dbReference>
<keyword evidence="2" id="KW-0378">Hydrolase</keyword>
<sequence>MVLRLACGLWLLAAVSVAFSLTCDDLNERILVPNGKSCSKAPEGSCSSYYQDKGQGKYKLCHGPGGTKCASTTVSGCSVPLTCDDLAGRSPVPGGKGCSKAPEGSCSSYYQDKGQGKYKLCHGPGGTKCASTTVSGCSVPLTCDDLAGRLPVPNEKGCSKAPEGSCSSYYQDKGQGKYKLCHGPGGTKCASTTVSGCSVPLTCDDLAGRSPVPGGKGCSKAPEGSCSSYYQDKGQGKYKLCHGVGDAKCGSTEVIGCLSPSPNAAPLPPPPTPEGPACCTAAAQTCGETCAPCYSCFMCVGPQLLLPLCWPCAFCATCLTDCAEFIPCFASEPDCTNTLIHGGRLRDWKMGTETCSSPPCPLLLVFHAAAMNADDMMTYTQMNTKVNEHGGAIVAYPNGLGVASGFIGRRRLYVPGGVSCWSVPYADRSMLGFACNNETVQDDVGFINALLDTLMSRYSIDPGRVFATGFVLGGGMTMNLACHLSHRIAAFVTVSPGPMTAALHIFNGLISEDDGDLALTVEQWSCPWNGRRGQIPLMIIHGTADNLLPFEPSVRTARWWATSMGYTQVEYPGYPCGSFSCTSTVWTAGGASPDADDLPTPLVAHIAVHGGGSDWDQLPGLAYFESDFQACTSGCFGTSDLALDFLFRYRSPPAPPSPPTRTGCQWDAPWIEECAAGCCSDAHVCGGGHEMMTNPPCWECLDQLDGICAPCWEEGCLPACADCYIKQPPSAPAPPMPPPPLGCRWENEECAANCCASTGDAAICGGRHPSFDNPPCWECQFNMDGACAPCWEHCLPACAACYTELPPSPTPPPQPPSPLGCRWDLDECAAMCCANTGDAALCGGGHPSFTNPPCWQCQDKMDGTCAPCWQHGCLPGCGPCYR</sequence>
<proteinExistence type="predicted"/>